<dbReference type="eggNOG" id="COG3822">
    <property type="taxonomic scope" value="Bacteria"/>
</dbReference>
<dbReference type="Pfam" id="PF07385">
    <property type="entry name" value="Lyx_isomer"/>
    <property type="match status" value="1"/>
</dbReference>
<dbReference type="Gene3D" id="2.60.120.10">
    <property type="entry name" value="Jelly Rolls"/>
    <property type="match status" value="1"/>
</dbReference>
<proteinExistence type="inferred from homology"/>
<keyword evidence="4" id="KW-0413">Isomerase</keyword>
<keyword evidence="2" id="KW-0479">Metal-binding</keyword>
<keyword evidence="5" id="KW-0119">Carbohydrate metabolism</keyword>
<keyword evidence="10" id="KW-1185">Reference proteome</keyword>
<dbReference type="CDD" id="cd20309">
    <property type="entry name" value="cupin_EcSI"/>
    <property type="match status" value="1"/>
</dbReference>
<accession>C6LEU5</accession>
<evidence type="ECO:0000256" key="7">
    <source>
        <dbReference type="ARBA" id="ARBA00044951"/>
    </source>
</evidence>
<dbReference type="Proteomes" id="UP000005561">
    <property type="component" value="Unassembled WGS sequence"/>
</dbReference>
<dbReference type="EMBL" id="ACCL02000009">
    <property type="protein sequence ID" value="EET60684.1"/>
    <property type="molecule type" value="Genomic_DNA"/>
</dbReference>
<evidence type="ECO:0000313" key="10">
    <source>
        <dbReference type="Proteomes" id="UP000005561"/>
    </source>
</evidence>
<evidence type="ECO:0000313" key="9">
    <source>
        <dbReference type="EMBL" id="EET60684.1"/>
    </source>
</evidence>
<organism evidence="9 10">
    <name type="scientific">Marvinbryantia formatexigens DSM 14469</name>
    <dbReference type="NCBI Taxonomy" id="478749"/>
    <lineage>
        <taxon>Bacteria</taxon>
        <taxon>Bacillati</taxon>
        <taxon>Bacillota</taxon>
        <taxon>Clostridia</taxon>
        <taxon>Lachnospirales</taxon>
        <taxon>Lachnospiraceae</taxon>
        <taxon>Marvinbryantia</taxon>
    </lineage>
</organism>
<dbReference type="EC" id="5.3.1.15" evidence="8"/>
<evidence type="ECO:0000256" key="3">
    <source>
        <dbReference type="ARBA" id="ARBA00023211"/>
    </source>
</evidence>
<keyword evidence="3" id="KW-0464">Manganese</keyword>
<dbReference type="InterPro" id="IPR010864">
    <property type="entry name" value="D-lyxose_isomer"/>
</dbReference>
<dbReference type="STRING" id="168384.SAMN05660368_02425"/>
<sequence length="250" mass="28620">MKRSEINAAILYVMKALRENKFPLPPFAYYTPEYWRTVDESEVEIADNMLGWDITDFGYGDFEKIGLSVFTFRNGNYNFPEKYPKNYAEKILFVRDGQILPFHYHWYKREDIINRGGGDLEITVYNCTEDDFADVEGGRAGKPGKFADTDVHTVIDGKKMTVPAGGKIVLKPGQSIAIEPGQYHQWQGVPGTGDVILFEVSATNDDNIDNRFYTSGRRIPEVTEDVEPEYLMFADYKNYYNPAVQQAERA</sequence>
<comment type="caution">
    <text evidence="9">The sequence shown here is derived from an EMBL/GenBank/DDBJ whole genome shotgun (WGS) entry which is preliminary data.</text>
</comment>
<evidence type="ECO:0000256" key="5">
    <source>
        <dbReference type="ARBA" id="ARBA00023277"/>
    </source>
</evidence>
<dbReference type="AlphaFoldDB" id="C6LEU5"/>
<dbReference type="OrthoDB" id="27002at2"/>
<protein>
    <recommendedName>
        <fullName evidence="8">D-lyxose ketol-isomerase</fullName>
        <ecNumber evidence="8">5.3.1.15</ecNumber>
    </recommendedName>
</protein>
<dbReference type="InterPro" id="IPR047581">
    <property type="entry name" value="EcSI_cupin"/>
</dbReference>
<name>C6LEU5_9FIRM</name>
<comment type="similarity">
    <text evidence="7">Belongs to the D-lyxose ketol-isomerase family.</text>
</comment>
<comment type="catalytic activity">
    <reaction evidence="6">
        <text>D-lyxose = D-xylulose</text>
        <dbReference type="Rhea" id="RHEA:14201"/>
        <dbReference type="ChEBI" id="CHEBI:16789"/>
        <dbReference type="ChEBI" id="CHEBI:17140"/>
        <dbReference type="EC" id="5.3.1.15"/>
    </reaction>
</comment>
<dbReference type="InterPro" id="IPR011051">
    <property type="entry name" value="RmlC_Cupin_sf"/>
</dbReference>
<comment type="cofactor">
    <cofactor evidence="1">
        <name>Mn(2+)</name>
        <dbReference type="ChEBI" id="CHEBI:29035"/>
    </cofactor>
</comment>
<evidence type="ECO:0000256" key="4">
    <source>
        <dbReference type="ARBA" id="ARBA00023235"/>
    </source>
</evidence>
<evidence type="ECO:0000256" key="6">
    <source>
        <dbReference type="ARBA" id="ARBA00044907"/>
    </source>
</evidence>
<reference evidence="9" key="1">
    <citation type="submission" date="2009-07" db="EMBL/GenBank/DDBJ databases">
        <authorList>
            <person name="Weinstock G."/>
            <person name="Sodergren E."/>
            <person name="Clifton S."/>
            <person name="Fulton L."/>
            <person name="Fulton B."/>
            <person name="Courtney L."/>
            <person name="Fronick C."/>
            <person name="Harrison M."/>
            <person name="Strong C."/>
            <person name="Farmer C."/>
            <person name="Delahaunty K."/>
            <person name="Markovic C."/>
            <person name="Hall O."/>
            <person name="Minx P."/>
            <person name="Tomlinson C."/>
            <person name="Mitreva M."/>
            <person name="Nelson J."/>
            <person name="Hou S."/>
            <person name="Wollam A."/>
            <person name="Pepin K.H."/>
            <person name="Johnson M."/>
            <person name="Bhonagiri V."/>
            <person name="Nash W.E."/>
            <person name="Warren W."/>
            <person name="Chinwalla A."/>
            <person name="Mardis E.R."/>
            <person name="Wilson R.K."/>
        </authorList>
    </citation>
    <scope>NUCLEOTIDE SEQUENCE [LARGE SCALE GENOMIC DNA]</scope>
    <source>
        <strain evidence="9">DSM 14469</strain>
    </source>
</reference>
<dbReference type="SUPFAM" id="SSF51182">
    <property type="entry name" value="RmlC-like cupins"/>
    <property type="match status" value="1"/>
</dbReference>
<evidence type="ECO:0000256" key="2">
    <source>
        <dbReference type="ARBA" id="ARBA00022723"/>
    </source>
</evidence>
<dbReference type="RefSeq" id="WP_006861938.1">
    <property type="nucleotide sequence ID" value="NZ_ACCL02000009.1"/>
</dbReference>
<evidence type="ECO:0000256" key="1">
    <source>
        <dbReference type="ARBA" id="ARBA00001936"/>
    </source>
</evidence>
<gene>
    <name evidence="9" type="ORF">BRYFOR_07146</name>
</gene>
<dbReference type="GO" id="GO:0047828">
    <property type="term" value="F:D-lyxose ketol-isomerase activity"/>
    <property type="evidence" value="ECO:0007669"/>
    <property type="project" value="UniProtKB-EC"/>
</dbReference>
<dbReference type="GO" id="GO:0046872">
    <property type="term" value="F:metal ion binding"/>
    <property type="evidence" value="ECO:0007669"/>
    <property type="project" value="UniProtKB-KW"/>
</dbReference>
<evidence type="ECO:0000256" key="8">
    <source>
        <dbReference type="ARBA" id="ARBA00044972"/>
    </source>
</evidence>
<dbReference type="InterPro" id="IPR014710">
    <property type="entry name" value="RmlC-like_jellyroll"/>
</dbReference>